<dbReference type="EMBL" id="DS113568">
    <property type="protein sequence ID" value="EAY01407.1"/>
    <property type="molecule type" value="Genomic_DNA"/>
</dbReference>
<dbReference type="PANTHER" id="PTHR15605:SF2">
    <property type="entry name" value="KINESIN-ASSOCIATED PROTEIN 3"/>
    <property type="match status" value="1"/>
</dbReference>
<dbReference type="VEuPathDB" id="TrichDB:TVAG_230110"/>
<dbReference type="OrthoDB" id="10265679at2759"/>
<keyword evidence="2" id="KW-1185">Reference proteome</keyword>
<dbReference type="GO" id="GO:0007018">
    <property type="term" value="P:microtubule-based movement"/>
    <property type="evidence" value="ECO:0000318"/>
    <property type="project" value="GO_Central"/>
</dbReference>
<protein>
    <submittedName>
        <fullName evidence="1">Uncharacterized protein</fullName>
    </submittedName>
</protein>
<dbReference type="AlphaFoldDB" id="A2F0Z9"/>
<evidence type="ECO:0000313" key="2">
    <source>
        <dbReference type="Proteomes" id="UP000001542"/>
    </source>
</evidence>
<dbReference type="Pfam" id="PF05804">
    <property type="entry name" value="KAP"/>
    <property type="match status" value="1"/>
</dbReference>
<dbReference type="STRING" id="5722.A2F0Z9"/>
<dbReference type="GO" id="GO:0044782">
    <property type="term" value="P:cilium organization"/>
    <property type="evidence" value="ECO:0000318"/>
    <property type="project" value="GO_Central"/>
</dbReference>
<organism evidence="1 2">
    <name type="scientific">Trichomonas vaginalis (strain ATCC PRA-98 / G3)</name>
    <dbReference type="NCBI Taxonomy" id="412133"/>
    <lineage>
        <taxon>Eukaryota</taxon>
        <taxon>Metamonada</taxon>
        <taxon>Parabasalia</taxon>
        <taxon>Trichomonadida</taxon>
        <taxon>Trichomonadidae</taxon>
        <taxon>Trichomonas</taxon>
    </lineage>
</organism>
<dbReference type="GO" id="GO:0005930">
    <property type="term" value="C:axoneme"/>
    <property type="evidence" value="ECO:0000318"/>
    <property type="project" value="GO_Central"/>
</dbReference>
<evidence type="ECO:0000313" key="1">
    <source>
        <dbReference type="EMBL" id="EAY01407.1"/>
    </source>
</evidence>
<reference evidence="1" key="1">
    <citation type="submission" date="2006-10" db="EMBL/GenBank/DDBJ databases">
        <authorList>
            <person name="Amadeo P."/>
            <person name="Zhao Q."/>
            <person name="Wortman J."/>
            <person name="Fraser-Liggett C."/>
            <person name="Carlton J."/>
        </authorList>
    </citation>
    <scope>NUCLEOTIDE SEQUENCE</scope>
    <source>
        <strain evidence="1">G3</strain>
    </source>
</reference>
<dbReference type="InterPro" id="IPR016024">
    <property type="entry name" value="ARM-type_fold"/>
</dbReference>
<name>A2F0Z9_TRIV3</name>
<dbReference type="SMART" id="SM01297">
    <property type="entry name" value="KAP"/>
    <property type="match status" value="1"/>
</dbReference>
<dbReference type="RefSeq" id="XP_001314129.1">
    <property type="nucleotide sequence ID" value="XM_001314118.1"/>
</dbReference>
<dbReference type="InterPro" id="IPR011989">
    <property type="entry name" value="ARM-like"/>
</dbReference>
<dbReference type="GO" id="GO:0016939">
    <property type="term" value="C:kinesin II complex"/>
    <property type="evidence" value="ECO:0000318"/>
    <property type="project" value="GO_Central"/>
</dbReference>
<dbReference type="Gene3D" id="1.25.10.10">
    <property type="entry name" value="Leucine-rich Repeat Variant"/>
    <property type="match status" value="2"/>
</dbReference>
<dbReference type="KEGG" id="tva:4759236"/>
<dbReference type="GO" id="GO:0019894">
    <property type="term" value="F:kinesin binding"/>
    <property type="evidence" value="ECO:0007669"/>
    <property type="project" value="InterPro"/>
</dbReference>
<dbReference type="SMR" id="A2F0Z9"/>
<dbReference type="Proteomes" id="UP000001542">
    <property type="component" value="Unassembled WGS sequence"/>
</dbReference>
<accession>A2F0Z9</accession>
<dbReference type="GO" id="GO:0035869">
    <property type="term" value="C:ciliary transition zone"/>
    <property type="evidence" value="ECO:0000318"/>
    <property type="project" value="GO_Central"/>
</dbReference>
<sequence length="704" mass="78940">MQSDDDQASLIWQLFIGNIDIIPASKSIVVHYDIQVDVLDSDCNTLFSDSKPSEIKISFPDITPLSNPEEIADIAISKCEALQSCKRSVVVQAISDLAAGTATSLPANPTRSPSIEQGLSKLASTAPAGAVCSESMPVMKPSSSKDDVDSLLHNALQKIHWGDNNECLQTLSSLAEISLTDKNLALIIRHEPLMSALCNNLKKFATSSLPSCIKIMTIFERISYYPDYQSALARFKIGAMSLSLLHVQLHVTQIAASKFTKEDLNAYIKSQNHLIRLTVSLLYNISEDISSMRKMMNKDIISPLITVLKRRDLEILLLSLRLLRRISLIPVNWGDVPFDEIVPAICQDIFRWTPDQSNKRAKIVTVLKEGLELMYTFSFHREVLPNFQKNNVFEYIGKLCDIMELRQSLIKFLYQASLNSPTFESFQVQKIVDLLIHAATSNNQDHVIALVILMRLSTDIKCSQMIAQSPIFTPQNVRQMFVDSANHTSGDSAILLHLIRNIADNQPKLVTGFDDAIVDACIANKDNLEALCDIFAVSSRAKMDSTRAKFFVSKQPFVQLVVSILSSRNSLPQLQLECVMFVSSVVLFSKPAQELEEQGIVKHVVGVFMQYNDDLDIQTQCLFCFYRFVCHTETRKALISHNEIINAVIKHSGSKNSVLSQMANSVLDALVTFDRGWAEKIRKPRFEAFNWEWISIIDKQGTKQ</sequence>
<proteinExistence type="predicted"/>
<dbReference type="InterPro" id="IPR008658">
    <property type="entry name" value="KAP3"/>
</dbReference>
<dbReference type="OMA" id="NDMAETF"/>
<dbReference type="InParanoid" id="A2F0Z9"/>
<dbReference type="VEuPathDB" id="TrichDB:TVAGG3_0324200"/>
<reference evidence="1" key="2">
    <citation type="journal article" date="2007" name="Science">
        <title>Draft genome sequence of the sexually transmitted pathogen Trichomonas vaginalis.</title>
        <authorList>
            <person name="Carlton J.M."/>
            <person name="Hirt R.P."/>
            <person name="Silva J.C."/>
            <person name="Delcher A.L."/>
            <person name="Schatz M."/>
            <person name="Zhao Q."/>
            <person name="Wortman J.R."/>
            <person name="Bidwell S.L."/>
            <person name="Alsmark U.C.M."/>
            <person name="Besteiro S."/>
            <person name="Sicheritz-Ponten T."/>
            <person name="Noel C.J."/>
            <person name="Dacks J.B."/>
            <person name="Foster P.G."/>
            <person name="Simillion C."/>
            <person name="Van de Peer Y."/>
            <person name="Miranda-Saavedra D."/>
            <person name="Barton G.J."/>
            <person name="Westrop G.D."/>
            <person name="Mueller S."/>
            <person name="Dessi D."/>
            <person name="Fiori P.L."/>
            <person name="Ren Q."/>
            <person name="Paulsen I."/>
            <person name="Zhang H."/>
            <person name="Bastida-Corcuera F.D."/>
            <person name="Simoes-Barbosa A."/>
            <person name="Brown M.T."/>
            <person name="Hayes R.D."/>
            <person name="Mukherjee M."/>
            <person name="Okumura C.Y."/>
            <person name="Schneider R."/>
            <person name="Smith A.J."/>
            <person name="Vanacova S."/>
            <person name="Villalvazo M."/>
            <person name="Haas B.J."/>
            <person name="Pertea M."/>
            <person name="Feldblyum T.V."/>
            <person name="Utterback T.R."/>
            <person name="Shu C.L."/>
            <person name="Osoegawa K."/>
            <person name="de Jong P.J."/>
            <person name="Hrdy I."/>
            <person name="Horvathova L."/>
            <person name="Zubacova Z."/>
            <person name="Dolezal P."/>
            <person name="Malik S.B."/>
            <person name="Logsdon J.M. Jr."/>
            <person name="Henze K."/>
            <person name="Gupta A."/>
            <person name="Wang C.C."/>
            <person name="Dunne R.L."/>
            <person name="Upcroft J.A."/>
            <person name="Upcroft P."/>
            <person name="White O."/>
            <person name="Salzberg S.L."/>
            <person name="Tang P."/>
            <person name="Chiu C.-H."/>
            <person name="Lee Y.-S."/>
            <person name="Embley T.M."/>
            <person name="Coombs G.H."/>
            <person name="Mottram J.C."/>
            <person name="Tachezy J."/>
            <person name="Fraser-Liggett C.M."/>
            <person name="Johnson P.J."/>
        </authorList>
    </citation>
    <scope>NUCLEOTIDE SEQUENCE [LARGE SCALE GENOMIC DNA]</scope>
    <source>
        <strain evidence="1">G3</strain>
    </source>
</reference>
<dbReference type="SUPFAM" id="SSF48371">
    <property type="entry name" value="ARM repeat"/>
    <property type="match status" value="1"/>
</dbReference>
<gene>
    <name evidence="1" type="ORF">TVAG_230110</name>
</gene>
<dbReference type="PANTHER" id="PTHR15605">
    <property type="entry name" value="KINESIN-ASSOCIATED PROTEINS"/>
    <property type="match status" value="1"/>
</dbReference>
<dbReference type="eggNOG" id="KOG1222">
    <property type="taxonomic scope" value="Eukaryota"/>
</dbReference>